<organism evidence="1 2">
    <name type="scientific">Kipferlia bialata</name>
    <dbReference type="NCBI Taxonomy" id="797122"/>
    <lineage>
        <taxon>Eukaryota</taxon>
        <taxon>Metamonada</taxon>
        <taxon>Carpediemonas-like organisms</taxon>
        <taxon>Kipferlia</taxon>
    </lineage>
</organism>
<proteinExistence type="predicted"/>
<reference evidence="1 2" key="1">
    <citation type="journal article" date="2018" name="PLoS ONE">
        <title>The draft genome of Kipferlia bialata reveals reductive genome evolution in fornicate parasites.</title>
        <authorList>
            <person name="Tanifuji G."/>
            <person name="Takabayashi S."/>
            <person name="Kume K."/>
            <person name="Takagi M."/>
            <person name="Nakayama T."/>
            <person name="Kamikawa R."/>
            <person name="Inagaki Y."/>
            <person name="Hashimoto T."/>
        </authorList>
    </citation>
    <scope>NUCLEOTIDE SEQUENCE [LARGE SCALE GENOMIC DNA]</scope>
    <source>
        <strain evidence="1">NY0173</strain>
    </source>
</reference>
<evidence type="ECO:0000313" key="1">
    <source>
        <dbReference type="EMBL" id="GIQ80810.1"/>
    </source>
</evidence>
<evidence type="ECO:0000313" key="2">
    <source>
        <dbReference type="Proteomes" id="UP000265618"/>
    </source>
</evidence>
<accession>A0A9K3CQW9</accession>
<keyword evidence="2" id="KW-1185">Reference proteome</keyword>
<sequence length="187" mass="21955">MDGGYVAEDDSDEWSVKSEEEFEWTERHELLADQWEKTGSIPKILYTDLEEETVRGLGLEVLVSDDVNDYFRYFIAEGIILEVERENIYEISPTRPQWKRINAAIARGKDLGFHRLSSRGRLDYARASVKAENIEKDFWWVWYLQNKEAEGIDWEGNVVETEGERPEFWYDAWGPVLVQALPQLFGR</sequence>
<dbReference type="AlphaFoldDB" id="A0A9K3CQW9"/>
<dbReference type="Proteomes" id="UP000265618">
    <property type="component" value="Unassembled WGS sequence"/>
</dbReference>
<name>A0A9K3CQW9_9EUKA</name>
<protein>
    <submittedName>
        <fullName evidence="1">Uncharacterized protein</fullName>
    </submittedName>
</protein>
<dbReference type="EMBL" id="BDIP01000246">
    <property type="protein sequence ID" value="GIQ80810.1"/>
    <property type="molecule type" value="Genomic_DNA"/>
</dbReference>
<comment type="caution">
    <text evidence="1">The sequence shown here is derived from an EMBL/GenBank/DDBJ whole genome shotgun (WGS) entry which is preliminary data.</text>
</comment>
<gene>
    <name evidence="1" type="ORF">KIPB_001670</name>
</gene>